<name>A0A6A6JUS8_WESOR</name>
<evidence type="ECO:0000256" key="1">
    <source>
        <dbReference type="SAM" id="MobiDB-lite"/>
    </source>
</evidence>
<evidence type="ECO:0000313" key="4">
    <source>
        <dbReference type="EMBL" id="KAF2280381.1"/>
    </source>
</evidence>
<feature type="domain" description="PEX14-like helix-turn-helix" evidence="3">
    <location>
        <begin position="12"/>
        <end position="77"/>
    </location>
</feature>
<protein>
    <submittedName>
        <fullName evidence="4">Uncharacterized protein</fullName>
    </submittedName>
</protein>
<accession>A0A6A6JUS8</accession>
<dbReference type="Pfam" id="PF25871">
    <property type="entry name" value="HTH_76"/>
    <property type="match status" value="1"/>
</dbReference>
<reference evidence="4" key="1">
    <citation type="journal article" date="2020" name="Stud. Mycol.">
        <title>101 Dothideomycetes genomes: a test case for predicting lifestyles and emergence of pathogens.</title>
        <authorList>
            <person name="Haridas S."/>
            <person name="Albert R."/>
            <person name="Binder M."/>
            <person name="Bloem J."/>
            <person name="Labutti K."/>
            <person name="Salamov A."/>
            <person name="Andreopoulos B."/>
            <person name="Baker S."/>
            <person name="Barry K."/>
            <person name="Bills G."/>
            <person name="Bluhm B."/>
            <person name="Cannon C."/>
            <person name="Castanera R."/>
            <person name="Culley D."/>
            <person name="Daum C."/>
            <person name="Ezra D."/>
            <person name="Gonzalez J."/>
            <person name="Henrissat B."/>
            <person name="Kuo A."/>
            <person name="Liang C."/>
            <person name="Lipzen A."/>
            <person name="Lutzoni F."/>
            <person name="Magnuson J."/>
            <person name="Mondo S."/>
            <person name="Nolan M."/>
            <person name="Ohm R."/>
            <person name="Pangilinan J."/>
            <person name="Park H.-J."/>
            <person name="Ramirez L."/>
            <person name="Alfaro M."/>
            <person name="Sun H."/>
            <person name="Tritt A."/>
            <person name="Yoshinaga Y."/>
            <person name="Zwiers L.-H."/>
            <person name="Turgeon B."/>
            <person name="Goodwin S."/>
            <person name="Spatafora J."/>
            <person name="Crous P."/>
            <person name="Grigoriev I."/>
        </authorList>
    </citation>
    <scope>NUCLEOTIDE SEQUENCE</scope>
    <source>
        <strain evidence="4">CBS 379.55</strain>
    </source>
</reference>
<dbReference type="OrthoDB" id="9936937at2759"/>
<dbReference type="PANTHER" id="PTHR36855:SF1">
    <property type="entry name" value="PEROXISOME MEMBRANE ANCHOR PROTEIN PEX14P N-TERMINAL DOMAIN-CONTAINING PROTEIN"/>
    <property type="match status" value="1"/>
</dbReference>
<dbReference type="InterPro" id="IPR040554">
    <property type="entry name" value="KPWE_PEX14_dom"/>
</dbReference>
<organism evidence="4 5">
    <name type="scientific">Westerdykella ornata</name>
    <dbReference type="NCBI Taxonomy" id="318751"/>
    <lineage>
        <taxon>Eukaryota</taxon>
        <taxon>Fungi</taxon>
        <taxon>Dikarya</taxon>
        <taxon>Ascomycota</taxon>
        <taxon>Pezizomycotina</taxon>
        <taxon>Dothideomycetes</taxon>
        <taxon>Pleosporomycetidae</taxon>
        <taxon>Pleosporales</taxon>
        <taxon>Sporormiaceae</taxon>
        <taxon>Westerdykella</taxon>
    </lineage>
</organism>
<dbReference type="Proteomes" id="UP000800097">
    <property type="component" value="Unassembled WGS sequence"/>
</dbReference>
<sequence>MSLPETPSNAHDVFEKLETYNWDDDVEFQSGLSAILGNNCPPEQAAELTLRARCFYYSRKHNVNIDFDAYRAYHNARSSNGAPSGSTSTEESAGGILPTPANANEPPVPYPSSFAHIVELITTGQPIPGIREIPNTVLTGQGSAPAKPKRRKPWEKDETSPAPGQEPAAT</sequence>
<dbReference type="GeneID" id="54552729"/>
<gene>
    <name evidence="4" type="ORF">EI97DRAFT_439408</name>
</gene>
<evidence type="ECO:0000259" key="3">
    <source>
        <dbReference type="Pfam" id="PF25871"/>
    </source>
</evidence>
<evidence type="ECO:0000313" key="5">
    <source>
        <dbReference type="Proteomes" id="UP000800097"/>
    </source>
</evidence>
<dbReference type="RefSeq" id="XP_033657919.1">
    <property type="nucleotide sequence ID" value="XM_033799554.1"/>
</dbReference>
<feature type="compositionally biased region" description="Low complexity" evidence="1">
    <location>
        <begin position="81"/>
        <end position="95"/>
    </location>
</feature>
<dbReference type="Pfam" id="PF17733">
    <property type="entry name" value="KPWE_dom"/>
    <property type="match status" value="1"/>
</dbReference>
<dbReference type="PANTHER" id="PTHR36855">
    <property type="entry name" value="CHROMOSOME 10, WHOLE GENOME SHOTGUN SEQUENCE"/>
    <property type="match status" value="1"/>
</dbReference>
<dbReference type="InterPro" id="IPR058841">
    <property type="entry name" value="HTH_76"/>
</dbReference>
<feature type="region of interest" description="Disordered" evidence="1">
    <location>
        <begin position="77"/>
        <end position="108"/>
    </location>
</feature>
<evidence type="ECO:0000259" key="2">
    <source>
        <dbReference type="Pfam" id="PF17733"/>
    </source>
</evidence>
<feature type="region of interest" description="Disordered" evidence="1">
    <location>
        <begin position="127"/>
        <end position="170"/>
    </location>
</feature>
<keyword evidence="5" id="KW-1185">Reference proteome</keyword>
<feature type="domain" description="Peroxisomal membrane protein PEX14-like KPWE" evidence="2">
    <location>
        <begin position="109"/>
        <end position="156"/>
    </location>
</feature>
<dbReference type="EMBL" id="ML986485">
    <property type="protein sequence ID" value="KAF2280381.1"/>
    <property type="molecule type" value="Genomic_DNA"/>
</dbReference>
<proteinExistence type="predicted"/>
<dbReference type="AlphaFoldDB" id="A0A6A6JUS8"/>